<evidence type="ECO:0000313" key="2">
    <source>
        <dbReference type="Proteomes" id="UP000887575"/>
    </source>
</evidence>
<evidence type="ECO:0000256" key="1">
    <source>
        <dbReference type="SAM" id="SignalP"/>
    </source>
</evidence>
<name>A0AAF3FM99_9BILA</name>
<keyword evidence="2" id="KW-1185">Reference proteome</keyword>
<accession>A0AAF3FM99</accession>
<feature type="signal peptide" evidence="1">
    <location>
        <begin position="1"/>
        <end position="17"/>
    </location>
</feature>
<protein>
    <submittedName>
        <fullName evidence="3">Saposin B-type domain-containing protein</fullName>
    </submittedName>
</protein>
<dbReference type="WBParaSite" id="MBELARI_LOCUS8129">
    <property type="protein sequence ID" value="MBELARI_LOCUS8129"/>
    <property type="gene ID" value="MBELARI_LOCUS8129"/>
</dbReference>
<proteinExistence type="predicted"/>
<feature type="chain" id="PRO_5042185282" evidence="1">
    <location>
        <begin position="18"/>
        <end position="103"/>
    </location>
</feature>
<evidence type="ECO:0000313" key="3">
    <source>
        <dbReference type="WBParaSite" id="MBELARI_LOCUS8129"/>
    </source>
</evidence>
<keyword evidence="1" id="KW-0732">Signal</keyword>
<reference evidence="3" key="1">
    <citation type="submission" date="2024-02" db="UniProtKB">
        <authorList>
            <consortium name="WormBaseParasite"/>
        </authorList>
    </citation>
    <scope>IDENTIFICATION</scope>
</reference>
<organism evidence="2 3">
    <name type="scientific">Mesorhabditis belari</name>
    <dbReference type="NCBI Taxonomy" id="2138241"/>
    <lineage>
        <taxon>Eukaryota</taxon>
        <taxon>Metazoa</taxon>
        <taxon>Ecdysozoa</taxon>
        <taxon>Nematoda</taxon>
        <taxon>Chromadorea</taxon>
        <taxon>Rhabditida</taxon>
        <taxon>Rhabditina</taxon>
        <taxon>Rhabditomorpha</taxon>
        <taxon>Rhabditoidea</taxon>
        <taxon>Rhabditidae</taxon>
        <taxon>Mesorhabditinae</taxon>
        <taxon>Mesorhabditis</taxon>
    </lineage>
</organism>
<sequence>MHFTWLIFCLLISIARAALLKPSNSCLSCMRMVDGIREKLEEPDFEQECYKICVRKLNGRVPICKRIREYDALLREALQSGDSSRVICGPSLFNLCFLDIVVK</sequence>
<dbReference type="Proteomes" id="UP000887575">
    <property type="component" value="Unassembled WGS sequence"/>
</dbReference>
<dbReference type="AlphaFoldDB" id="A0AAF3FM99"/>